<dbReference type="GO" id="GO:0006048">
    <property type="term" value="P:UDP-N-acetylglucosamine biosynthetic process"/>
    <property type="evidence" value="ECO:0007669"/>
    <property type="project" value="TreeGrafter"/>
</dbReference>
<dbReference type="GO" id="GO:0005829">
    <property type="term" value="C:cytosol"/>
    <property type="evidence" value="ECO:0007669"/>
    <property type="project" value="TreeGrafter"/>
</dbReference>
<dbReference type="eggNOG" id="COG1109">
    <property type="taxonomic scope" value="Bacteria"/>
</dbReference>
<dbReference type="EC" id="5.4.2.8" evidence="12"/>
<dbReference type="GO" id="GO:0009252">
    <property type="term" value="P:peptidoglycan biosynthetic process"/>
    <property type="evidence" value="ECO:0007669"/>
    <property type="project" value="TreeGrafter"/>
</dbReference>
<dbReference type="RefSeq" id="WP_012026469.1">
    <property type="nucleotide sequence ID" value="NC_009441.1"/>
</dbReference>
<dbReference type="InterPro" id="IPR016055">
    <property type="entry name" value="A-D-PHexomutase_a/b/a-I/II/III"/>
</dbReference>
<evidence type="ECO:0000256" key="4">
    <source>
        <dbReference type="ARBA" id="ARBA00022723"/>
    </source>
</evidence>
<dbReference type="InterPro" id="IPR005844">
    <property type="entry name" value="A-D-PHexomutase_a/b/a-I"/>
</dbReference>
<keyword evidence="13" id="KW-1185">Reference proteome</keyword>
<keyword evidence="5 7" id="KW-0460">Magnesium</keyword>
<evidence type="ECO:0000313" key="13">
    <source>
        <dbReference type="Proteomes" id="UP000006694"/>
    </source>
</evidence>
<dbReference type="InterPro" id="IPR050060">
    <property type="entry name" value="Phosphoglucosamine_mutase"/>
</dbReference>
<dbReference type="GO" id="GO:0000287">
    <property type="term" value="F:magnesium ion binding"/>
    <property type="evidence" value="ECO:0007669"/>
    <property type="project" value="InterPro"/>
</dbReference>
<dbReference type="Pfam" id="PF00408">
    <property type="entry name" value="PGM_PMM_IV"/>
    <property type="match status" value="1"/>
</dbReference>
<feature type="domain" description="Alpha-D-phosphohexomutase alpha/beta/alpha" evidence="10">
    <location>
        <begin position="172"/>
        <end position="263"/>
    </location>
</feature>
<dbReference type="Gene3D" id="3.30.310.50">
    <property type="entry name" value="Alpha-D-phosphohexomutase, C-terminal domain"/>
    <property type="match status" value="1"/>
</dbReference>
<dbReference type="PROSITE" id="PS00710">
    <property type="entry name" value="PGM_PMM"/>
    <property type="match status" value="1"/>
</dbReference>
<sequence>MTLIKSISGIRGTIGGKVGDNLTPVDAVKFASAYGTFLKNNTSKEKLTVVIGRDARISGPMIHNLVVNTLIGLGINVIDLGLSTTPTVEVAVPLEKADGGIILTASHNPKQWNALKLLNEKGEFLSGDDGAKILEIAEAEAFDFSDVDNLGEITPNDAYMDIHIDEVLNLPLVDVEAVKAAKFKVVVDGVNSSGGIIIPKLLKQMGVEVVELYCEPNGHFPHNPEPLKEHLTDISELVVKEKAHLGVVVDPDVDRLAFISDDGEMFGEEYTLVACADYVLSKTPGNTVSNMSSSRALRDVTNAHNGNYEASAVGEVNVVELMKKNNAVIGGEGNGGIIYPELHYGRDSLVGVALFLTHLANKKISVSALRASYPEYYMSKNKIELTPQIDVDAILTAMTEKYKNEDISTIDGVKIDFAAEWVHLRKSNTEPIIRIYTEAPSQEAADKLALRIIDEIKVIAGI</sequence>
<keyword evidence="4 7" id="KW-0479">Metal-binding</keyword>
<dbReference type="EMBL" id="CP000685">
    <property type="protein sequence ID" value="ABQ07503.1"/>
    <property type="molecule type" value="Genomic_DNA"/>
</dbReference>
<evidence type="ECO:0000256" key="3">
    <source>
        <dbReference type="ARBA" id="ARBA00022553"/>
    </source>
</evidence>
<dbReference type="AlphaFoldDB" id="A5FBA9"/>
<dbReference type="Pfam" id="PF02878">
    <property type="entry name" value="PGM_PMM_I"/>
    <property type="match status" value="1"/>
</dbReference>
<dbReference type="Pfam" id="PF02880">
    <property type="entry name" value="PGM_PMM_III"/>
    <property type="match status" value="1"/>
</dbReference>
<evidence type="ECO:0000259" key="11">
    <source>
        <dbReference type="Pfam" id="PF02880"/>
    </source>
</evidence>
<dbReference type="InterPro" id="IPR005843">
    <property type="entry name" value="A-D-PHexomutase_C"/>
</dbReference>
<dbReference type="InterPro" id="IPR005841">
    <property type="entry name" value="Alpha-D-phosphohexomutase_SF"/>
</dbReference>
<accession>A5FBA9</accession>
<evidence type="ECO:0000313" key="12">
    <source>
        <dbReference type="EMBL" id="ABQ07503.1"/>
    </source>
</evidence>
<evidence type="ECO:0000259" key="10">
    <source>
        <dbReference type="Pfam" id="PF02879"/>
    </source>
</evidence>
<dbReference type="Proteomes" id="UP000006694">
    <property type="component" value="Chromosome"/>
</dbReference>
<dbReference type="InterPro" id="IPR036900">
    <property type="entry name" value="A-D-PHexomutase_C_sf"/>
</dbReference>
<evidence type="ECO:0000256" key="5">
    <source>
        <dbReference type="ARBA" id="ARBA00022842"/>
    </source>
</evidence>
<gene>
    <name evidence="12" type="ordered locus">Fjoh_4504</name>
</gene>
<dbReference type="SUPFAM" id="SSF53738">
    <property type="entry name" value="Phosphoglucomutase, first 3 domains"/>
    <property type="match status" value="3"/>
</dbReference>
<dbReference type="InterPro" id="IPR016066">
    <property type="entry name" value="A-D-PHexomutase_CS"/>
</dbReference>
<keyword evidence="6 12" id="KW-0413">Isomerase</keyword>
<dbReference type="PANTHER" id="PTHR42946:SF1">
    <property type="entry name" value="PHOSPHOGLUCOMUTASE (ALPHA-D-GLUCOSE-1,6-BISPHOSPHATE-DEPENDENT)"/>
    <property type="match status" value="1"/>
</dbReference>
<feature type="domain" description="Alpha-D-phosphohexomutase alpha/beta/alpha" evidence="11">
    <location>
        <begin position="270"/>
        <end position="376"/>
    </location>
</feature>
<evidence type="ECO:0000256" key="2">
    <source>
        <dbReference type="ARBA" id="ARBA00010231"/>
    </source>
</evidence>
<dbReference type="HOGENOM" id="CLU_016950_7_1_10"/>
<evidence type="ECO:0000256" key="7">
    <source>
        <dbReference type="RuleBase" id="RU004326"/>
    </source>
</evidence>
<dbReference type="PRINTS" id="PR00509">
    <property type="entry name" value="PGMPMM"/>
</dbReference>
<organism evidence="12 13">
    <name type="scientific">Flavobacterium johnsoniae (strain ATCC 17061 / DSM 2064 / JCM 8514 / BCRC 14874 / CCUG 350202 / NBRC 14942 / NCIMB 11054 / UW101)</name>
    <name type="common">Cytophaga johnsonae</name>
    <dbReference type="NCBI Taxonomy" id="376686"/>
    <lineage>
        <taxon>Bacteria</taxon>
        <taxon>Pseudomonadati</taxon>
        <taxon>Bacteroidota</taxon>
        <taxon>Flavobacteriia</taxon>
        <taxon>Flavobacteriales</taxon>
        <taxon>Flavobacteriaceae</taxon>
        <taxon>Flavobacterium</taxon>
    </lineage>
</organism>
<dbReference type="InterPro" id="IPR024086">
    <property type="entry name" value="GlmM_arc-type"/>
</dbReference>
<dbReference type="STRING" id="376686.Fjoh_4504"/>
<feature type="domain" description="Alpha-D-phosphohexomutase alpha/beta/alpha" evidence="9">
    <location>
        <begin position="8"/>
        <end position="142"/>
    </location>
</feature>
<evidence type="ECO:0000256" key="6">
    <source>
        <dbReference type="ARBA" id="ARBA00023235"/>
    </source>
</evidence>
<reference evidence="12 13" key="1">
    <citation type="journal article" date="2009" name="Appl. Environ. Microbiol.">
        <title>Novel features of the polysaccharide-digesting gliding bacterium Flavobacterium johnsoniae as revealed by genome sequence analysis.</title>
        <authorList>
            <person name="McBride M.J."/>
            <person name="Xie G."/>
            <person name="Martens E.C."/>
            <person name="Lapidus A."/>
            <person name="Henrissat B."/>
            <person name="Rhodes R.G."/>
            <person name="Goltsman E."/>
            <person name="Wang W."/>
            <person name="Xu J."/>
            <person name="Hunnicutt D.W."/>
            <person name="Staroscik A.M."/>
            <person name="Hoover T.R."/>
            <person name="Cheng Y.Q."/>
            <person name="Stein J.L."/>
        </authorList>
    </citation>
    <scope>NUCLEOTIDE SEQUENCE [LARGE SCALE GENOMIC DNA]</scope>
    <source>
        <strain evidence="13">ATCC 17061 / DSM 2064 / JCM 8514 / BCRC 14874 / CCUG 350202 / NBRC 14942 / NCIMB 11054 / UW101</strain>
    </source>
</reference>
<proteinExistence type="inferred from homology"/>
<dbReference type="OrthoDB" id="9806956at2"/>
<comment type="similarity">
    <text evidence="2 7">Belongs to the phosphohexose mutase family.</text>
</comment>
<dbReference type="SUPFAM" id="SSF55957">
    <property type="entry name" value="Phosphoglucomutase, C-terminal domain"/>
    <property type="match status" value="1"/>
</dbReference>
<evidence type="ECO:0000259" key="8">
    <source>
        <dbReference type="Pfam" id="PF00408"/>
    </source>
</evidence>
<dbReference type="KEGG" id="fjo:Fjoh_4504"/>
<dbReference type="GO" id="GO:0005975">
    <property type="term" value="P:carbohydrate metabolic process"/>
    <property type="evidence" value="ECO:0007669"/>
    <property type="project" value="InterPro"/>
</dbReference>
<dbReference type="InterPro" id="IPR005846">
    <property type="entry name" value="A-D-PHexomutase_a/b/a-III"/>
</dbReference>
<dbReference type="GO" id="GO:0008966">
    <property type="term" value="F:phosphoglucosamine mutase activity"/>
    <property type="evidence" value="ECO:0007669"/>
    <property type="project" value="InterPro"/>
</dbReference>
<dbReference type="FunFam" id="3.30.310.50:FF:000006">
    <property type="entry name" value="Phosphoglucosamine mutase"/>
    <property type="match status" value="1"/>
</dbReference>
<evidence type="ECO:0000256" key="1">
    <source>
        <dbReference type="ARBA" id="ARBA00001946"/>
    </source>
</evidence>
<dbReference type="PANTHER" id="PTHR42946">
    <property type="entry name" value="PHOSPHOHEXOSE MUTASE"/>
    <property type="match status" value="1"/>
</dbReference>
<dbReference type="GO" id="GO:0004615">
    <property type="term" value="F:phosphomannomutase activity"/>
    <property type="evidence" value="ECO:0007669"/>
    <property type="project" value="UniProtKB-EC"/>
</dbReference>
<keyword evidence="3" id="KW-0597">Phosphoprotein</keyword>
<protein>
    <submittedName>
        <fullName evidence="12">Phosphomannomutase</fullName>
        <ecNumber evidence="12">5.4.2.8</ecNumber>
    </submittedName>
</protein>
<dbReference type="NCBIfam" id="TIGR03990">
    <property type="entry name" value="Arch_GlmM"/>
    <property type="match status" value="1"/>
</dbReference>
<comment type="cofactor">
    <cofactor evidence="1">
        <name>Mg(2+)</name>
        <dbReference type="ChEBI" id="CHEBI:18420"/>
    </cofactor>
</comment>
<dbReference type="InterPro" id="IPR005845">
    <property type="entry name" value="A-D-PHexomutase_a/b/a-II"/>
</dbReference>
<dbReference type="Pfam" id="PF02879">
    <property type="entry name" value="PGM_PMM_II"/>
    <property type="match status" value="1"/>
</dbReference>
<evidence type="ECO:0000259" key="9">
    <source>
        <dbReference type="Pfam" id="PF02878"/>
    </source>
</evidence>
<dbReference type="GeneID" id="31767427"/>
<feature type="domain" description="Alpha-D-phosphohexomutase C-terminal" evidence="8">
    <location>
        <begin position="396"/>
        <end position="454"/>
    </location>
</feature>
<dbReference type="Gene3D" id="3.40.120.10">
    <property type="entry name" value="Alpha-D-Glucose-1,6-Bisphosphate, subunit A, domain 3"/>
    <property type="match status" value="3"/>
</dbReference>
<name>A5FBA9_FLAJ1</name>